<dbReference type="PANTHER" id="PTHR38848">
    <property type="entry name" value="G-PROTEIN COUPLED RECEPTORS FAMILY 3 PROFILE DOMAIN-CONTAINING PROTEIN"/>
    <property type="match status" value="1"/>
</dbReference>
<feature type="compositionally biased region" description="Polar residues" evidence="1">
    <location>
        <begin position="275"/>
        <end position="285"/>
    </location>
</feature>
<gene>
    <name evidence="3" type="ORF">JI435_130270</name>
</gene>
<protein>
    <recommendedName>
        <fullName evidence="5">G-protein coupled receptors family 1 profile domain-containing protein</fullName>
    </recommendedName>
</protein>
<evidence type="ECO:0000313" key="4">
    <source>
        <dbReference type="Proteomes" id="UP000663193"/>
    </source>
</evidence>
<dbReference type="PANTHER" id="PTHR38848:SF3">
    <property type="entry name" value="G-PROTEIN COUPLED RECEPTORS FAMILY 3 PROFILE DOMAIN-CONTAINING PROTEIN"/>
    <property type="match status" value="1"/>
</dbReference>
<dbReference type="AlphaFoldDB" id="A0A7U2FJN7"/>
<evidence type="ECO:0008006" key="5">
    <source>
        <dbReference type="Google" id="ProtNLM"/>
    </source>
</evidence>
<feature type="transmembrane region" description="Helical" evidence="2">
    <location>
        <begin position="15"/>
        <end position="33"/>
    </location>
</feature>
<keyword evidence="4" id="KW-1185">Reference proteome</keyword>
<accession>A0A7U2FJN7</accession>
<feature type="transmembrane region" description="Helical" evidence="2">
    <location>
        <begin position="85"/>
        <end position="104"/>
    </location>
</feature>
<sequence>MLDYVPAIVPRVGDIISTILQMTTFGVLCFCLTRRTQWVSTWSKLPFAQWLVLVIYADSAAFVFATSIITHGFGINSSRQVCEGGIILCLVCYMSTKIIMYYFLVERAYIVGGSRKPRHKTKLWLFNCIFMILPYTIFVIMNFIWRITYINDEGVCIIGMQKIAMMPLIIFEVIVNVYLTLLFIIPLRGLHSYQTNANPVLKRMAFRSFIGSCATLTTSVINLTILMVMKGEPGWICLMCCNADILFCVVVLHWVTSKEQKEESAARSGIATGSKPANGTIGSHMSRSRRVSITEVELEMDKQKGSITSNSSAIRPDSALNQHLGRQTTITTEIKSVAPQGVYQRYRSEWDSEPKKGQKEDEVELRNIRVQTVQTREVEVDGDRSLSHSAGASTDGDGDDWSRRGVVVERIV</sequence>
<feature type="region of interest" description="Disordered" evidence="1">
    <location>
        <begin position="265"/>
        <end position="289"/>
    </location>
</feature>
<feature type="transmembrane region" description="Helical" evidence="2">
    <location>
        <begin position="124"/>
        <end position="145"/>
    </location>
</feature>
<keyword evidence="2" id="KW-0812">Transmembrane</keyword>
<dbReference type="VEuPathDB" id="FungiDB:JI435_130270"/>
<keyword evidence="2" id="KW-1133">Transmembrane helix</keyword>
<evidence type="ECO:0000256" key="1">
    <source>
        <dbReference type="SAM" id="MobiDB-lite"/>
    </source>
</evidence>
<feature type="transmembrane region" description="Helical" evidence="2">
    <location>
        <begin position="206"/>
        <end position="227"/>
    </location>
</feature>
<feature type="transmembrane region" description="Helical" evidence="2">
    <location>
        <begin position="233"/>
        <end position="255"/>
    </location>
</feature>
<evidence type="ECO:0000256" key="2">
    <source>
        <dbReference type="SAM" id="Phobius"/>
    </source>
</evidence>
<dbReference type="OrthoDB" id="3210850at2759"/>
<feature type="transmembrane region" description="Helical" evidence="2">
    <location>
        <begin position="165"/>
        <end position="185"/>
    </location>
</feature>
<organism evidence="3 4">
    <name type="scientific">Phaeosphaeria nodorum (strain SN15 / ATCC MYA-4574 / FGSC 10173)</name>
    <name type="common">Glume blotch fungus</name>
    <name type="synonym">Parastagonospora nodorum</name>
    <dbReference type="NCBI Taxonomy" id="321614"/>
    <lineage>
        <taxon>Eukaryota</taxon>
        <taxon>Fungi</taxon>
        <taxon>Dikarya</taxon>
        <taxon>Ascomycota</taxon>
        <taxon>Pezizomycotina</taxon>
        <taxon>Dothideomycetes</taxon>
        <taxon>Pleosporomycetidae</taxon>
        <taxon>Pleosporales</taxon>
        <taxon>Pleosporineae</taxon>
        <taxon>Phaeosphaeriaceae</taxon>
        <taxon>Parastagonospora</taxon>
    </lineage>
</organism>
<feature type="transmembrane region" description="Helical" evidence="2">
    <location>
        <begin position="45"/>
        <end position="73"/>
    </location>
</feature>
<keyword evidence="2" id="KW-0472">Membrane</keyword>
<proteinExistence type="predicted"/>
<reference evidence="4" key="1">
    <citation type="journal article" date="2021" name="BMC Genomics">
        <title>Chromosome-level genome assembly and manually-curated proteome of model necrotroph Parastagonospora nodorum Sn15 reveals a genome-wide trove of candidate effector homologs, and redundancy of virulence-related functions within an accessory chromosome.</title>
        <authorList>
            <person name="Bertazzoni S."/>
            <person name="Jones D.A.B."/>
            <person name="Phan H.T."/>
            <person name="Tan K.-C."/>
            <person name="Hane J.K."/>
        </authorList>
    </citation>
    <scope>NUCLEOTIDE SEQUENCE [LARGE SCALE GENOMIC DNA]</scope>
    <source>
        <strain evidence="4">SN15 / ATCC MYA-4574 / FGSC 10173)</strain>
    </source>
</reference>
<evidence type="ECO:0000313" key="3">
    <source>
        <dbReference type="EMBL" id="QRD04301.1"/>
    </source>
</evidence>
<feature type="compositionally biased region" description="Basic and acidic residues" evidence="1">
    <location>
        <begin position="376"/>
        <end position="386"/>
    </location>
</feature>
<name>A0A7U2FJN7_PHANO</name>
<dbReference type="EMBL" id="CP069038">
    <property type="protein sequence ID" value="QRD04301.1"/>
    <property type="molecule type" value="Genomic_DNA"/>
</dbReference>
<feature type="region of interest" description="Disordered" evidence="1">
    <location>
        <begin position="374"/>
        <end position="404"/>
    </location>
</feature>
<dbReference type="Proteomes" id="UP000663193">
    <property type="component" value="Chromosome 16"/>
</dbReference>